<evidence type="ECO:0000313" key="2">
    <source>
        <dbReference type="EMBL" id="SVC10032.1"/>
    </source>
</evidence>
<gene>
    <name evidence="2" type="ORF">METZ01_LOCUS262886</name>
</gene>
<feature type="region of interest" description="Disordered" evidence="1">
    <location>
        <begin position="1"/>
        <end position="33"/>
    </location>
</feature>
<protein>
    <submittedName>
        <fullName evidence="2">Uncharacterized protein</fullName>
    </submittedName>
</protein>
<evidence type="ECO:0000256" key="1">
    <source>
        <dbReference type="SAM" id="MobiDB-lite"/>
    </source>
</evidence>
<dbReference type="AlphaFoldDB" id="A0A382JF99"/>
<sequence>MGRRLEFPEPAPVLNDMGGCQGSDPSYSLRGDD</sequence>
<reference evidence="2" key="1">
    <citation type="submission" date="2018-05" db="EMBL/GenBank/DDBJ databases">
        <authorList>
            <person name="Lanie J.A."/>
            <person name="Ng W.-L."/>
            <person name="Kazmierczak K.M."/>
            <person name="Andrzejewski T.M."/>
            <person name="Davidsen T.M."/>
            <person name="Wayne K.J."/>
            <person name="Tettelin H."/>
            <person name="Glass J.I."/>
            <person name="Rusch D."/>
            <person name="Podicherti R."/>
            <person name="Tsui H.-C.T."/>
            <person name="Winkler M.E."/>
        </authorList>
    </citation>
    <scope>NUCLEOTIDE SEQUENCE</scope>
</reference>
<proteinExistence type="predicted"/>
<organism evidence="2">
    <name type="scientific">marine metagenome</name>
    <dbReference type="NCBI Taxonomy" id="408172"/>
    <lineage>
        <taxon>unclassified sequences</taxon>
        <taxon>metagenomes</taxon>
        <taxon>ecological metagenomes</taxon>
    </lineage>
</organism>
<name>A0A382JF99_9ZZZZ</name>
<accession>A0A382JF99</accession>
<dbReference type="EMBL" id="UINC01073553">
    <property type="protein sequence ID" value="SVC10032.1"/>
    <property type="molecule type" value="Genomic_DNA"/>
</dbReference>